<dbReference type="Gene3D" id="1.50.10.140">
    <property type="match status" value="1"/>
</dbReference>
<name>A0A9X2CG39_9GAMM</name>
<dbReference type="RefSeq" id="WP_248951592.1">
    <property type="nucleotide sequence ID" value="NZ_JAKILB010000016.1"/>
</dbReference>
<evidence type="ECO:0000313" key="3">
    <source>
        <dbReference type="Proteomes" id="UP001139293"/>
    </source>
</evidence>
<sequence>MESTSSWVKARHHIVFLAGLFTALVIAFTIETREYNQVLGNLSFTPSEPIPFRESRVLTDEEYQWANIAWQYFENNYQDNTGLVNSVDGYPSTTMWDTASYLMALISAHRLNVIGFEEFSLKTEKALNSLARLPLVRDELPNKAYNTQTLAMVDYDNTPVEGGIGWSAIDIGRILVPMNILIWQYPQFNRQVNAVLEHWQITAMTIDGYMYGSRLSVSNTIELVQEGRIGYEEYASKALSLMGRDVFNALKYADYLKLININGVDIPTDSRDPAKYHAHNYVVSESYILDSIEFGGDSISKVFAYRVYKAQEARFQQEGILTAVSEDHIDQAPYFVYNTVFSDGKKWNSITDTGEDASAYKTLSTKAAFGWYSLYDTPYATKLINGVNQLNSDSEGWYSGLYESNGEINKTLTANTNGIVLESLAYIQSGSLLNIGVDAQQ</sequence>
<reference evidence="2" key="1">
    <citation type="submission" date="2022-01" db="EMBL/GenBank/DDBJ databases">
        <title>Whole genome-based taxonomy of the Shewanellaceae.</title>
        <authorList>
            <person name="Martin-Rodriguez A.J."/>
        </authorList>
    </citation>
    <scope>NUCLEOTIDE SEQUENCE</scope>
    <source>
        <strain evidence="2">KCTC 23973</strain>
    </source>
</reference>
<protein>
    <submittedName>
        <fullName evidence="2">DUF3131 domain-containing protein</fullName>
    </submittedName>
</protein>
<dbReference type="Proteomes" id="UP001139293">
    <property type="component" value="Unassembled WGS sequence"/>
</dbReference>
<keyword evidence="3" id="KW-1185">Reference proteome</keyword>
<gene>
    <name evidence="2" type="ORF">L2740_18840</name>
</gene>
<evidence type="ECO:0000259" key="1">
    <source>
        <dbReference type="Pfam" id="PF11329"/>
    </source>
</evidence>
<proteinExistence type="predicted"/>
<dbReference type="Pfam" id="PF11329">
    <property type="entry name" value="DUF3131"/>
    <property type="match status" value="1"/>
</dbReference>
<feature type="domain" description="DUF3131" evidence="1">
    <location>
        <begin position="64"/>
        <end position="429"/>
    </location>
</feature>
<dbReference type="EMBL" id="JAKILB010000016">
    <property type="protein sequence ID" value="MCL1140597.1"/>
    <property type="molecule type" value="Genomic_DNA"/>
</dbReference>
<evidence type="ECO:0000313" key="2">
    <source>
        <dbReference type="EMBL" id="MCL1140597.1"/>
    </source>
</evidence>
<dbReference type="InterPro" id="IPR021478">
    <property type="entry name" value="DUF3131"/>
</dbReference>
<dbReference type="AlphaFoldDB" id="A0A9X2CG39"/>
<organism evidence="2 3">
    <name type="scientific">Shewanella pneumatophori</name>
    <dbReference type="NCBI Taxonomy" id="314092"/>
    <lineage>
        <taxon>Bacteria</taxon>
        <taxon>Pseudomonadati</taxon>
        <taxon>Pseudomonadota</taxon>
        <taxon>Gammaproteobacteria</taxon>
        <taxon>Alteromonadales</taxon>
        <taxon>Shewanellaceae</taxon>
        <taxon>Shewanella</taxon>
    </lineage>
</organism>
<accession>A0A9X2CG39</accession>
<comment type="caution">
    <text evidence="2">The sequence shown here is derived from an EMBL/GenBank/DDBJ whole genome shotgun (WGS) entry which is preliminary data.</text>
</comment>